<evidence type="ECO:0000256" key="1">
    <source>
        <dbReference type="SAM" id="MobiDB-lite"/>
    </source>
</evidence>
<evidence type="ECO:0000313" key="3">
    <source>
        <dbReference type="Proteomes" id="UP000276834"/>
    </source>
</evidence>
<protein>
    <submittedName>
        <fullName evidence="2">Uncharacterized protein</fullName>
    </submittedName>
</protein>
<feature type="region of interest" description="Disordered" evidence="1">
    <location>
        <begin position="1"/>
        <end position="44"/>
    </location>
</feature>
<sequence>MCEILVGPEDRWPLPQRSLPRTDPSEQAGGSSSPPDRENYAKGHLEGLIPVKLCRRIDGGFGSAEGHRSNGLPPRRD</sequence>
<accession>A0A3L8SCI1</accession>
<gene>
    <name evidence="2" type="ORF">DV515_00009590</name>
</gene>
<dbReference type="EMBL" id="QUSF01000031">
    <property type="protein sequence ID" value="RLV99709.1"/>
    <property type="molecule type" value="Genomic_DNA"/>
</dbReference>
<dbReference type="Proteomes" id="UP000276834">
    <property type="component" value="Unassembled WGS sequence"/>
</dbReference>
<organism evidence="2 3">
    <name type="scientific">Chloebia gouldiae</name>
    <name type="common">Gouldian finch</name>
    <name type="synonym">Erythrura gouldiae</name>
    <dbReference type="NCBI Taxonomy" id="44316"/>
    <lineage>
        <taxon>Eukaryota</taxon>
        <taxon>Metazoa</taxon>
        <taxon>Chordata</taxon>
        <taxon>Craniata</taxon>
        <taxon>Vertebrata</taxon>
        <taxon>Euteleostomi</taxon>
        <taxon>Archelosauria</taxon>
        <taxon>Archosauria</taxon>
        <taxon>Dinosauria</taxon>
        <taxon>Saurischia</taxon>
        <taxon>Theropoda</taxon>
        <taxon>Coelurosauria</taxon>
        <taxon>Aves</taxon>
        <taxon>Neognathae</taxon>
        <taxon>Neoaves</taxon>
        <taxon>Telluraves</taxon>
        <taxon>Australaves</taxon>
        <taxon>Passeriformes</taxon>
        <taxon>Passeroidea</taxon>
        <taxon>Passeridae</taxon>
        <taxon>Chloebia</taxon>
    </lineage>
</organism>
<evidence type="ECO:0000313" key="2">
    <source>
        <dbReference type="EMBL" id="RLV99709.1"/>
    </source>
</evidence>
<comment type="caution">
    <text evidence="2">The sequence shown here is derived from an EMBL/GenBank/DDBJ whole genome shotgun (WGS) entry which is preliminary data.</text>
</comment>
<feature type="compositionally biased region" description="Basic and acidic residues" evidence="1">
    <location>
        <begin position="35"/>
        <end position="44"/>
    </location>
</feature>
<dbReference type="AlphaFoldDB" id="A0A3L8SCI1"/>
<name>A0A3L8SCI1_CHLGU</name>
<keyword evidence="3" id="KW-1185">Reference proteome</keyword>
<proteinExistence type="predicted"/>
<reference evidence="2 3" key="1">
    <citation type="journal article" date="2018" name="Proc. R. Soc. B">
        <title>A non-coding region near Follistatin controls head colour polymorphism in the Gouldian finch.</title>
        <authorList>
            <person name="Toomey M.B."/>
            <person name="Marques C.I."/>
            <person name="Andrade P."/>
            <person name="Araujo P.M."/>
            <person name="Sabatino S."/>
            <person name="Gazda M.A."/>
            <person name="Afonso S."/>
            <person name="Lopes R.J."/>
            <person name="Corbo J.C."/>
            <person name="Carneiro M."/>
        </authorList>
    </citation>
    <scope>NUCLEOTIDE SEQUENCE [LARGE SCALE GENOMIC DNA]</scope>
    <source>
        <strain evidence="2">Red01</strain>
        <tissue evidence="2">Muscle</tissue>
    </source>
</reference>